<proteinExistence type="predicted"/>
<dbReference type="EMBL" id="PGCK01000007">
    <property type="protein sequence ID" value="MCD1295276.1"/>
    <property type="molecule type" value="Genomic_DNA"/>
</dbReference>
<evidence type="ECO:0000313" key="1">
    <source>
        <dbReference type="EMBL" id="MCD1295276.1"/>
    </source>
</evidence>
<name>A0AAP2RCZ5_9EURY</name>
<evidence type="ECO:0000313" key="2">
    <source>
        <dbReference type="Proteomes" id="UP001320159"/>
    </source>
</evidence>
<dbReference type="Proteomes" id="UP001320159">
    <property type="component" value="Unassembled WGS sequence"/>
</dbReference>
<comment type="caution">
    <text evidence="1">The sequence shown here is derived from an EMBL/GenBank/DDBJ whole genome shotgun (WGS) entry which is preliminary data.</text>
</comment>
<sequence>MSTESNNPDILRTFIYTNYTDTIKYAVDLDDNLINNPSQAINEFRKFYKNFIILYLVTNNFLGDKRTKDEELSKLFENIEAWIGKIKMGKYNNPKTYLDPISKDIKLEGNNNMENAIMLMHEGIILFNDYSNQLIKNMIIKID</sequence>
<keyword evidence="2" id="KW-1185">Reference proteome</keyword>
<protein>
    <submittedName>
        <fullName evidence="1">Uncharacterized protein</fullName>
    </submittedName>
</protein>
<organism evidence="1 2">
    <name type="scientific">Methanooceanicella nereidis</name>
    <dbReference type="NCBI Taxonomy" id="2052831"/>
    <lineage>
        <taxon>Archaea</taxon>
        <taxon>Methanobacteriati</taxon>
        <taxon>Methanobacteriota</taxon>
        <taxon>Stenosarchaea group</taxon>
        <taxon>Methanomicrobia</taxon>
        <taxon>Methanocellales</taxon>
        <taxon>Methanocellaceae</taxon>
        <taxon>Methanooceanicella</taxon>
    </lineage>
</organism>
<accession>A0AAP2RCZ5</accession>
<dbReference type="RefSeq" id="WP_230742128.1">
    <property type="nucleotide sequence ID" value="NZ_PGCK01000007.1"/>
</dbReference>
<dbReference type="AlphaFoldDB" id="A0AAP2RCZ5"/>
<gene>
    <name evidence="1" type="ORF">CUJ83_09720</name>
</gene>
<reference evidence="1 2" key="1">
    <citation type="submission" date="2017-11" db="EMBL/GenBank/DDBJ databases">
        <title>Isolation and Characterization of Family Methanocellaceae Species from Potential Methane Hydrate Area Offshore Southwestern Taiwan.</title>
        <authorList>
            <person name="Zhang W.-L."/>
            <person name="Chen W.-C."/>
            <person name="Lai M.-C."/>
            <person name="Chen S.-C."/>
        </authorList>
    </citation>
    <scope>NUCLEOTIDE SEQUENCE [LARGE SCALE GENOMIC DNA]</scope>
    <source>
        <strain evidence="1 2">CWC-04</strain>
    </source>
</reference>